<sequence>MVRRSTRRKANPTIYKDASDSEDSESDYEAVENVSTKKRSKSSSKGVNSTTKRQRKDKTKSLEELEEELEENYLYQALAHTEVDVSEIALDWIESYQEDQTNGEYAAITMLINLILRSCGSVYLFQPHDLSELESSAETVGEITIAFGKQSLHKFPYKALPVFKKNVVQFFEKIIEISHERGLLYKYEEDDEESNEEVSLASPLMTYIITWITSLTTSQIRPLRIISTELILIIQKELCNIIKNVTSNLDKSQKQLSKIKKTNKARYKTVSSTIQSYQKQQATLTEYFDDIGQIVINHRYRDIDPQIRLSCLKYLSDTIISYPDYFCKDTYIRYFGWLLSDPASTVRAENTKVLLRLYKSLTESTSTPVLRQFTERFKKNFIRMCRIDTDPQVRIHSLGICCELFRLGFLEDSDTESIIKDFPLDNLAKSNLTKLHHEFARFVHVINENQVEYINGKYKLFLENYKLSQFNDDLGTCLKIKNLVDVLSKSENNIEDTYRSLCEIAGYESNWEFLMKYFLADMSSLQFTENLEGEENPDVVDNEETQAFKDLIELNESHRVVLLKFIQGSLSHLCKTAKSAKDQEEVSNQLIKMIDYLPRLQTHSIKSSKLFPIFLSIWTNFIGESKDAINLFHLFTKLNREEEYDEVTIKILDYYKESSQDEKGFDDFFKNLFASQGLTSPVKSQLQNLLQELVVEVTNSLNEHSDELEDFVEAEEFELENGTRYDSRDVKNQNDLLVKLKTISPVLVKIGQLGCHVNIAQLSNISDLIDALVSKTFGVVQLPIIMASLRYNFLQQLPSFRESIETILDLLLTVLSWKCERLILLPSEHQQYVNITTEFEDMVDVVKQVARLIGHCDKNEKLVDLKTLLCEKYIDFLVSFKIFYVRFDNKNEFNQFETFFSLHPQLWTISAELQSQLLELFLIKEVRLANELKVDLERGDQEGVNFDDYLEADETNQYEKSMFDDENDDEEEEEHPCSDEAETEEVNSKKGDRIWNYEKSISLYTLKLISLINLSMVSDDIHKRLKLNADKLGSVYSRIINQLDEHQAKLLDKRIEIEKQRNFPADATQTEEVPEENGEVDETSQNELDEISLPNVSLDPVAV</sequence>
<dbReference type="Pfam" id="PF08514">
    <property type="entry name" value="STAG"/>
    <property type="match status" value="1"/>
</dbReference>
<dbReference type="EMBL" id="JAGSYN010000183">
    <property type="protein sequence ID" value="KAG7662157.1"/>
    <property type="molecule type" value="Genomic_DNA"/>
</dbReference>
<feature type="compositionally biased region" description="Acidic residues" evidence="1">
    <location>
        <begin position="964"/>
        <end position="985"/>
    </location>
</feature>
<dbReference type="InterPro" id="IPR039662">
    <property type="entry name" value="Cohesin_Scc3/SA"/>
</dbReference>
<dbReference type="Proteomes" id="UP000694255">
    <property type="component" value="Unassembled WGS sequence"/>
</dbReference>
<feature type="compositionally biased region" description="Acidic residues" evidence="1">
    <location>
        <begin position="20"/>
        <end position="30"/>
    </location>
</feature>
<dbReference type="PANTHER" id="PTHR11199">
    <property type="entry name" value="STROMAL ANTIGEN"/>
    <property type="match status" value="1"/>
</dbReference>
<protein>
    <submittedName>
        <fullName evidence="3">IRR1</fullName>
    </submittedName>
</protein>
<dbReference type="Pfam" id="PF21581">
    <property type="entry name" value="SCD"/>
    <property type="match status" value="1"/>
</dbReference>
<dbReference type="GO" id="GO:0007062">
    <property type="term" value="P:sister chromatid cohesion"/>
    <property type="evidence" value="ECO:0007669"/>
    <property type="project" value="TreeGrafter"/>
</dbReference>
<dbReference type="PANTHER" id="PTHR11199:SF0">
    <property type="entry name" value="LD34181P-RELATED"/>
    <property type="match status" value="1"/>
</dbReference>
<keyword evidence="4" id="KW-1185">Reference proteome</keyword>
<organism evidence="3 4">
    <name type="scientific">[Candida] subhashii</name>
    <dbReference type="NCBI Taxonomy" id="561895"/>
    <lineage>
        <taxon>Eukaryota</taxon>
        <taxon>Fungi</taxon>
        <taxon>Dikarya</taxon>
        <taxon>Ascomycota</taxon>
        <taxon>Saccharomycotina</taxon>
        <taxon>Pichiomycetes</taxon>
        <taxon>Debaryomycetaceae</taxon>
        <taxon>Spathaspora</taxon>
    </lineage>
</organism>
<proteinExistence type="predicted"/>
<evidence type="ECO:0000259" key="2">
    <source>
        <dbReference type="PROSITE" id="PS51425"/>
    </source>
</evidence>
<evidence type="ECO:0000313" key="3">
    <source>
        <dbReference type="EMBL" id="KAG7662157.1"/>
    </source>
</evidence>
<dbReference type="GO" id="GO:0008278">
    <property type="term" value="C:cohesin complex"/>
    <property type="evidence" value="ECO:0007669"/>
    <property type="project" value="TreeGrafter"/>
</dbReference>
<feature type="compositionally biased region" description="Acidic residues" evidence="1">
    <location>
        <begin position="1072"/>
        <end position="1090"/>
    </location>
</feature>
<dbReference type="InterPro" id="IPR020839">
    <property type="entry name" value="SCD"/>
</dbReference>
<feature type="region of interest" description="Disordered" evidence="1">
    <location>
        <begin position="962"/>
        <end position="989"/>
    </location>
</feature>
<feature type="compositionally biased region" description="Basic residues" evidence="1">
    <location>
        <begin position="1"/>
        <end position="10"/>
    </location>
</feature>
<feature type="domain" description="SCD" evidence="2">
    <location>
        <begin position="296"/>
        <end position="384"/>
    </location>
</feature>
<evidence type="ECO:0000256" key="1">
    <source>
        <dbReference type="SAM" id="MobiDB-lite"/>
    </source>
</evidence>
<feature type="region of interest" description="Disordered" evidence="1">
    <location>
        <begin position="1061"/>
        <end position="1103"/>
    </location>
</feature>
<comment type="caution">
    <text evidence="3">The sequence shown here is derived from an EMBL/GenBank/DDBJ whole genome shotgun (WGS) entry which is preliminary data.</text>
</comment>
<feature type="region of interest" description="Disordered" evidence="1">
    <location>
        <begin position="1"/>
        <end position="61"/>
    </location>
</feature>
<evidence type="ECO:0000313" key="4">
    <source>
        <dbReference type="Proteomes" id="UP000694255"/>
    </source>
</evidence>
<dbReference type="InterPro" id="IPR048610">
    <property type="entry name" value="SCC3_C"/>
</dbReference>
<dbReference type="GO" id="GO:0003682">
    <property type="term" value="F:chromatin binding"/>
    <property type="evidence" value="ECO:0007669"/>
    <property type="project" value="TreeGrafter"/>
</dbReference>
<dbReference type="GeneID" id="73471085"/>
<dbReference type="GO" id="GO:0005634">
    <property type="term" value="C:nucleus"/>
    <property type="evidence" value="ECO:0007669"/>
    <property type="project" value="TreeGrafter"/>
</dbReference>
<dbReference type="RefSeq" id="XP_049262390.1">
    <property type="nucleotide sequence ID" value="XM_049408228.1"/>
</dbReference>
<dbReference type="PROSITE" id="PS51425">
    <property type="entry name" value="SCD"/>
    <property type="match status" value="1"/>
</dbReference>
<dbReference type="GO" id="GO:0000785">
    <property type="term" value="C:chromatin"/>
    <property type="evidence" value="ECO:0007669"/>
    <property type="project" value="TreeGrafter"/>
</dbReference>
<reference evidence="3 4" key="1">
    <citation type="journal article" date="2021" name="DNA Res.">
        <title>Genome analysis of Candida subhashii reveals its hybrid nature and dual mitochondrial genome conformations.</title>
        <authorList>
            <person name="Mixao V."/>
            <person name="Hegedusova E."/>
            <person name="Saus E."/>
            <person name="Pryszcz L.P."/>
            <person name="Cillingova A."/>
            <person name="Nosek J."/>
            <person name="Gabaldon T."/>
        </authorList>
    </citation>
    <scope>NUCLEOTIDE SEQUENCE [LARGE SCALE GENOMIC DNA]</scope>
    <source>
        <strain evidence="3 4">CBS 10753</strain>
    </source>
</reference>
<dbReference type="Pfam" id="PF21767">
    <property type="entry name" value="SCC3_C"/>
    <property type="match status" value="1"/>
</dbReference>
<dbReference type="OrthoDB" id="498590at2759"/>
<gene>
    <name evidence="3" type="ORF">J8A68_004285</name>
</gene>
<dbReference type="AlphaFoldDB" id="A0A8J5QFT9"/>
<name>A0A8J5QFT9_9ASCO</name>
<dbReference type="InterPro" id="IPR013721">
    <property type="entry name" value="STAG"/>
</dbReference>
<accession>A0A8J5QFT9</accession>